<reference evidence="2" key="1">
    <citation type="journal article" date="2019" name="Int. J. Syst. Evol. Microbiol.">
        <title>The Global Catalogue of Microorganisms (GCM) 10K type strain sequencing project: providing services to taxonomists for standard genome sequencing and annotation.</title>
        <authorList>
            <consortium name="The Broad Institute Genomics Platform"/>
            <consortium name="The Broad Institute Genome Sequencing Center for Infectious Disease"/>
            <person name="Wu L."/>
            <person name="Ma J."/>
        </authorList>
    </citation>
    <scope>NUCLEOTIDE SEQUENCE [LARGE SCALE GENOMIC DNA]</scope>
    <source>
        <strain evidence="2">JCM 18015</strain>
    </source>
</reference>
<dbReference type="Pfam" id="PF13328">
    <property type="entry name" value="HD_4"/>
    <property type="match status" value="1"/>
</dbReference>
<dbReference type="Gene3D" id="1.10.3210.10">
    <property type="entry name" value="Hypothetical protein af1432"/>
    <property type="match status" value="1"/>
</dbReference>
<protein>
    <submittedName>
        <fullName evidence="1">HD domain-containing protein</fullName>
    </submittedName>
</protein>
<organism evidence="1 2">
    <name type="scientific">[Roseibacterium] beibuensis</name>
    <dbReference type="NCBI Taxonomy" id="1193142"/>
    <lineage>
        <taxon>Bacteria</taxon>
        <taxon>Pseudomonadati</taxon>
        <taxon>Pseudomonadota</taxon>
        <taxon>Alphaproteobacteria</taxon>
        <taxon>Rhodobacterales</taxon>
        <taxon>Roseobacteraceae</taxon>
        <taxon>Roseicyclus</taxon>
    </lineage>
</organism>
<evidence type="ECO:0000313" key="2">
    <source>
        <dbReference type="Proteomes" id="UP001499910"/>
    </source>
</evidence>
<dbReference type="RefSeq" id="WP_259546100.1">
    <property type="nucleotide sequence ID" value="NZ_BAABHW010000001.1"/>
</dbReference>
<sequence>MMKSYLGEAFEMAFHAHEGQVDKAGSPYITHLVRVSASLTDRDARVVALLHDVLEDTGTTAEDLAAKFPPDICAAVEAITKRPGEGYDTYLARVAANPISREVKLADLADNADPARLAALDPAERARLTEKYAAARTLLTKLAEASDAAS</sequence>
<dbReference type="SUPFAM" id="SSF109604">
    <property type="entry name" value="HD-domain/PDEase-like"/>
    <property type="match status" value="1"/>
</dbReference>
<dbReference type="EMBL" id="BAABHW010000001">
    <property type="protein sequence ID" value="GAA5069952.1"/>
    <property type="molecule type" value="Genomic_DNA"/>
</dbReference>
<dbReference type="PANTHER" id="PTHR46246:SF1">
    <property type="entry name" value="GUANOSINE-3',5'-BIS(DIPHOSPHATE) 3'-PYROPHOSPHOHYDROLASE MESH1"/>
    <property type="match status" value="1"/>
</dbReference>
<evidence type="ECO:0000313" key="1">
    <source>
        <dbReference type="EMBL" id="GAA5069952.1"/>
    </source>
</evidence>
<dbReference type="InterPro" id="IPR052194">
    <property type="entry name" value="MESH1"/>
</dbReference>
<dbReference type="PANTHER" id="PTHR46246">
    <property type="entry name" value="GUANOSINE-3',5'-BIS(DIPHOSPHATE) 3'-PYROPHOSPHOHYDROLASE MESH1"/>
    <property type="match status" value="1"/>
</dbReference>
<proteinExistence type="predicted"/>
<keyword evidence="2" id="KW-1185">Reference proteome</keyword>
<comment type="caution">
    <text evidence="1">The sequence shown here is derived from an EMBL/GenBank/DDBJ whole genome shotgun (WGS) entry which is preliminary data.</text>
</comment>
<gene>
    <name evidence="1" type="ORF">GCM10023209_12220</name>
</gene>
<name>A0ABP9L6U7_9RHOB</name>
<dbReference type="Proteomes" id="UP001499910">
    <property type="component" value="Unassembled WGS sequence"/>
</dbReference>
<accession>A0ABP9L6U7</accession>